<evidence type="ECO:0000313" key="7">
    <source>
        <dbReference type="Proteomes" id="UP000789405"/>
    </source>
</evidence>
<dbReference type="AlphaFoldDB" id="A0A9N9P842"/>
<dbReference type="OrthoDB" id="21128at2759"/>
<dbReference type="GO" id="GO:0031087">
    <property type="term" value="P:deadenylation-independent decapping of nuclear-transcribed mRNA"/>
    <property type="evidence" value="ECO:0007669"/>
    <property type="project" value="InterPro"/>
</dbReference>
<keyword evidence="7" id="KW-1185">Reference proteome</keyword>
<dbReference type="InterPro" id="IPR045152">
    <property type="entry name" value="EDC4-like"/>
</dbReference>
<keyword evidence="3" id="KW-0853">WD repeat</keyword>
<evidence type="ECO:0000256" key="3">
    <source>
        <dbReference type="ARBA" id="ARBA00022574"/>
    </source>
</evidence>
<evidence type="ECO:0000313" key="6">
    <source>
        <dbReference type="EMBL" id="CAG8813630.1"/>
    </source>
</evidence>
<keyword evidence="2" id="KW-0963">Cytoplasm</keyword>
<dbReference type="GO" id="GO:0000932">
    <property type="term" value="C:P-body"/>
    <property type="evidence" value="ECO:0007669"/>
    <property type="project" value="TreeGrafter"/>
</dbReference>
<reference evidence="6" key="1">
    <citation type="submission" date="2021-06" db="EMBL/GenBank/DDBJ databases">
        <authorList>
            <person name="Kallberg Y."/>
            <person name="Tangrot J."/>
            <person name="Rosling A."/>
        </authorList>
    </citation>
    <scope>NUCLEOTIDE SEQUENCE</scope>
    <source>
        <strain evidence="6">MA453B</strain>
    </source>
</reference>
<protein>
    <submittedName>
        <fullName evidence="6">5326_t:CDS:1</fullName>
    </submittedName>
</protein>
<dbReference type="Proteomes" id="UP000789405">
    <property type="component" value="Unassembled WGS sequence"/>
</dbReference>
<comment type="caution">
    <text evidence="6">The sequence shown here is derived from an EMBL/GenBank/DDBJ whole genome shotgun (WGS) entry which is preliminary data.</text>
</comment>
<comment type="subcellular location">
    <subcellularLocation>
        <location evidence="1">Cytoplasm</location>
    </subcellularLocation>
</comment>
<dbReference type="PANTHER" id="PTHR15598">
    <property type="entry name" value="ENHANCER OF MRNA-DECAPPING PROTEIN 4"/>
    <property type="match status" value="1"/>
</dbReference>
<organism evidence="6 7">
    <name type="scientific">Dentiscutata erythropus</name>
    <dbReference type="NCBI Taxonomy" id="1348616"/>
    <lineage>
        <taxon>Eukaryota</taxon>
        <taxon>Fungi</taxon>
        <taxon>Fungi incertae sedis</taxon>
        <taxon>Mucoromycota</taxon>
        <taxon>Glomeromycotina</taxon>
        <taxon>Glomeromycetes</taxon>
        <taxon>Diversisporales</taxon>
        <taxon>Gigasporaceae</taxon>
        <taxon>Dentiscutata</taxon>
    </lineage>
</organism>
<proteinExistence type="predicted"/>
<evidence type="ECO:0000256" key="4">
    <source>
        <dbReference type="ARBA" id="ARBA00022737"/>
    </source>
</evidence>
<accession>A0A9N9P842</accession>
<evidence type="ECO:0000256" key="5">
    <source>
        <dbReference type="SAM" id="MobiDB-lite"/>
    </source>
</evidence>
<sequence length="241" mass="26760">DNVTNKLGKTFSKELEKQFQKIEDERVAHQAAETSRQETILKMVSQTLSTNTSKLLETTIRNEIQNSVLPTLSKMVTNAVDKHAHRGMVDAVNKSIPTAIEKSVADNVQRVLAKTPVIESIAKGVSRAIRPVIEETFRENFTNVLIPSYQKATNAMFEQITTTFEAGMQDIAVKSAQASSYNNANGGDQSTLIRLQASVDHLALNVQQLQQLYQLQTNLSRQTGGQQPEPQLGRTSDEYPF</sequence>
<keyword evidence="4" id="KW-0677">Repeat</keyword>
<feature type="region of interest" description="Disordered" evidence="5">
    <location>
        <begin position="220"/>
        <end position="241"/>
    </location>
</feature>
<feature type="compositionally biased region" description="Polar residues" evidence="5">
    <location>
        <begin position="220"/>
        <end position="229"/>
    </location>
</feature>
<name>A0A9N9P842_9GLOM</name>
<evidence type="ECO:0000256" key="1">
    <source>
        <dbReference type="ARBA" id="ARBA00004496"/>
    </source>
</evidence>
<gene>
    <name evidence="6" type="ORF">DERYTH_LOCUS25829</name>
</gene>
<evidence type="ECO:0000256" key="2">
    <source>
        <dbReference type="ARBA" id="ARBA00022490"/>
    </source>
</evidence>
<dbReference type="PANTHER" id="PTHR15598:SF5">
    <property type="entry name" value="ENHANCER OF MRNA-DECAPPING PROTEIN 4"/>
    <property type="match status" value="1"/>
</dbReference>
<dbReference type="EMBL" id="CAJVPY010050339">
    <property type="protein sequence ID" value="CAG8813630.1"/>
    <property type="molecule type" value="Genomic_DNA"/>
</dbReference>
<feature type="non-terminal residue" evidence="6">
    <location>
        <position position="241"/>
    </location>
</feature>